<dbReference type="InterPro" id="IPR018191">
    <property type="entry name" value="4-OT"/>
</dbReference>
<dbReference type="Proteomes" id="UP000018731">
    <property type="component" value="Unassembled WGS sequence"/>
</dbReference>
<comment type="caution">
    <text evidence="6">The sequence shown here is derived from an EMBL/GenBank/DDBJ whole genome shotgun (WGS) entry which is preliminary data.</text>
</comment>
<dbReference type="PANTHER" id="PTHR35530">
    <property type="entry name" value="TAUTOMERASE-RELATED"/>
    <property type="match status" value="1"/>
</dbReference>
<dbReference type="HOGENOM" id="CLU_148073_1_2_7"/>
<dbReference type="Pfam" id="PF01361">
    <property type="entry name" value="Tautomerase"/>
    <property type="match status" value="1"/>
</dbReference>
<proteinExistence type="inferred from homology"/>
<dbReference type="eggNOG" id="COG1942">
    <property type="taxonomic scope" value="Bacteria"/>
</dbReference>
<dbReference type="STRING" id="1357400.HMPREF2086_01950"/>
<feature type="active site" description="Proton acceptor; via imino nitrogen" evidence="3">
    <location>
        <position position="2"/>
    </location>
</feature>
<dbReference type="Gene3D" id="3.30.429.10">
    <property type="entry name" value="Macrophage Migration Inhibitory Factor"/>
    <property type="match status" value="1"/>
</dbReference>
<evidence type="ECO:0000256" key="1">
    <source>
        <dbReference type="ARBA" id="ARBA00006723"/>
    </source>
</evidence>
<gene>
    <name evidence="6" type="ORF">HMPREF2086_01950</name>
</gene>
<sequence length="81" mass="8908">MPFVNIRITKEKGEPTKEQKAQLIRGVTNLLSEVLGKNKSSTVVIIDEISTDDYGLGGKPITQVRKEQAKAQGKSQAKKLK</sequence>
<dbReference type="EMBL" id="AZJI01000010">
    <property type="protein sequence ID" value="ETD22219.1"/>
    <property type="molecule type" value="Genomic_DNA"/>
</dbReference>
<evidence type="ECO:0000256" key="2">
    <source>
        <dbReference type="ARBA" id="ARBA00023235"/>
    </source>
</evidence>
<protein>
    <recommendedName>
        <fullName evidence="4">Tautomerase</fullName>
        <ecNumber evidence="4">5.3.2.-</ecNumber>
    </recommendedName>
</protein>
<dbReference type="OrthoDB" id="9799841at2"/>
<dbReference type="PANTHER" id="PTHR35530:SF1">
    <property type="entry name" value="2-HYDROXYMUCONATE TAUTOMERASE"/>
    <property type="match status" value="1"/>
</dbReference>
<dbReference type="SUPFAM" id="SSF55331">
    <property type="entry name" value="Tautomerase/MIF"/>
    <property type="match status" value="1"/>
</dbReference>
<dbReference type="AlphaFoldDB" id="V8C4C1"/>
<dbReference type="InterPro" id="IPR014347">
    <property type="entry name" value="Tautomerase/MIF_sf"/>
</dbReference>
<organism evidence="6 7">
    <name type="scientific">Helicobacter macacae MIT 99-5501</name>
    <dbReference type="NCBI Taxonomy" id="1357400"/>
    <lineage>
        <taxon>Bacteria</taxon>
        <taxon>Pseudomonadati</taxon>
        <taxon>Campylobacterota</taxon>
        <taxon>Epsilonproteobacteria</taxon>
        <taxon>Campylobacterales</taxon>
        <taxon>Helicobacteraceae</taxon>
        <taxon>Helicobacter</taxon>
    </lineage>
</organism>
<dbReference type="RefSeq" id="WP_023928787.1">
    <property type="nucleotide sequence ID" value="NZ_KI669456.1"/>
</dbReference>
<reference evidence="6 7" key="1">
    <citation type="journal article" date="2014" name="Genome Announc.">
        <title>Draft genome sequences of six enterohepatic helicobacter species isolated from humans and one from rhesus macaques.</title>
        <authorList>
            <person name="Shen Z."/>
            <person name="Sheh A."/>
            <person name="Young S.K."/>
            <person name="Abouelliel A."/>
            <person name="Ward D.V."/>
            <person name="Earl A.M."/>
            <person name="Fox J.G."/>
        </authorList>
    </citation>
    <scope>NUCLEOTIDE SEQUENCE [LARGE SCALE GENOMIC DNA]</scope>
    <source>
        <strain evidence="6 7">MIT 99-5501</strain>
    </source>
</reference>
<evidence type="ECO:0000256" key="4">
    <source>
        <dbReference type="RuleBase" id="RU362032"/>
    </source>
</evidence>
<keyword evidence="7" id="KW-1185">Reference proteome</keyword>
<evidence type="ECO:0000259" key="5">
    <source>
        <dbReference type="Pfam" id="PF01361"/>
    </source>
</evidence>
<dbReference type="InterPro" id="IPR004370">
    <property type="entry name" value="4-OT-like_dom"/>
</dbReference>
<dbReference type="NCBIfam" id="TIGR00013">
    <property type="entry name" value="taut"/>
    <property type="match status" value="1"/>
</dbReference>
<dbReference type="EC" id="5.3.2.-" evidence="4"/>
<evidence type="ECO:0000256" key="3">
    <source>
        <dbReference type="PIRSR" id="PIRSR618191-1"/>
    </source>
</evidence>
<dbReference type="GO" id="GO:0016853">
    <property type="term" value="F:isomerase activity"/>
    <property type="evidence" value="ECO:0007669"/>
    <property type="project" value="UniProtKB-UniRule"/>
</dbReference>
<comment type="similarity">
    <text evidence="1 4">Belongs to the 4-oxalocrotonate tautomerase family.</text>
</comment>
<evidence type="ECO:0000313" key="7">
    <source>
        <dbReference type="Proteomes" id="UP000018731"/>
    </source>
</evidence>
<keyword evidence="2 4" id="KW-0413">Isomerase</keyword>
<dbReference type="PATRIC" id="fig|1357400.3.peg.2637"/>
<accession>V8C4C1</accession>
<feature type="domain" description="4-oxalocrotonate tautomerase-like" evidence="5">
    <location>
        <begin position="2"/>
        <end position="62"/>
    </location>
</feature>
<evidence type="ECO:0000313" key="6">
    <source>
        <dbReference type="EMBL" id="ETD22219.1"/>
    </source>
</evidence>
<name>V8C4C1_9HELI</name>